<evidence type="ECO:0000313" key="1">
    <source>
        <dbReference type="EMBL" id="CAH2041017.1"/>
    </source>
</evidence>
<evidence type="ECO:0000313" key="2">
    <source>
        <dbReference type="Proteomes" id="UP000836841"/>
    </source>
</evidence>
<name>A0AAU9RKE6_THLAR</name>
<sequence>MITKETLPSIASLSPAVLTFLDGKLDSVDGLGRASNLVSQLQTRCNDLDQNLTDLSQRLGASLVALRFLF</sequence>
<comment type="caution">
    <text evidence="1">The sequence shown here is derived from an EMBL/GenBank/DDBJ whole genome shotgun (WGS) entry which is preliminary data.</text>
</comment>
<accession>A0AAU9RKE6</accession>
<proteinExistence type="predicted"/>
<organism evidence="1 2">
    <name type="scientific">Thlaspi arvense</name>
    <name type="common">Field penny-cress</name>
    <dbReference type="NCBI Taxonomy" id="13288"/>
    <lineage>
        <taxon>Eukaryota</taxon>
        <taxon>Viridiplantae</taxon>
        <taxon>Streptophyta</taxon>
        <taxon>Embryophyta</taxon>
        <taxon>Tracheophyta</taxon>
        <taxon>Spermatophyta</taxon>
        <taxon>Magnoliopsida</taxon>
        <taxon>eudicotyledons</taxon>
        <taxon>Gunneridae</taxon>
        <taxon>Pentapetalae</taxon>
        <taxon>rosids</taxon>
        <taxon>malvids</taxon>
        <taxon>Brassicales</taxon>
        <taxon>Brassicaceae</taxon>
        <taxon>Thlaspideae</taxon>
        <taxon>Thlaspi</taxon>
    </lineage>
</organism>
<protein>
    <submittedName>
        <fullName evidence="1">Uncharacterized protein</fullName>
    </submittedName>
</protein>
<gene>
    <name evidence="1" type="ORF">TAV2_LOCUS4318</name>
</gene>
<dbReference type="EMBL" id="CAJVSB020000060">
    <property type="protein sequence ID" value="CAH2041017.1"/>
    <property type="molecule type" value="Genomic_DNA"/>
</dbReference>
<keyword evidence="2" id="KW-1185">Reference proteome</keyword>
<dbReference type="Proteomes" id="UP000836841">
    <property type="component" value="Unassembled WGS sequence"/>
</dbReference>
<dbReference type="AlphaFoldDB" id="A0AAU9RKE6"/>
<reference evidence="1 2" key="1">
    <citation type="submission" date="2022-03" db="EMBL/GenBank/DDBJ databases">
        <authorList>
            <person name="Nunn A."/>
            <person name="Chopra R."/>
            <person name="Nunn A."/>
            <person name="Contreras Garrido A."/>
        </authorList>
    </citation>
    <scope>NUCLEOTIDE SEQUENCE [LARGE SCALE GENOMIC DNA]</scope>
</reference>